<dbReference type="AlphaFoldDB" id="A0AAX2QB85"/>
<protein>
    <submittedName>
        <fullName evidence="1">Uncharacterized protein</fullName>
    </submittedName>
</protein>
<dbReference type="Proteomes" id="UP000295021">
    <property type="component" value="Unassembled WGS sequence"/>
</dbReference>
<name>A0AAX2QB85_9HYPH</name>
<proteinExistence type="predicted"/>
<accession>A0AAX2QB85</accession>
<gene>
    <name evidence="1" type="ORF">EV131_12323</name>
</gene>
<organism evidence="1 2">
    <name type="scientific">Rhizobium laguerreae</name>
    <dbReference type="NCBI Taxonomy" id="1076926"/>
    <lineage>
        <taxon>Bacteria</taxon>
        <taxon>Pseudomonadati</taxon>
        <taxon>Pseudomonadota</taxon>
        <taxon>Alphaproteobacteria</taxon>
        <taxon>Hyphomicrobiales</taxon>
        <taxon>Rhizobiaceae</taxon>
        <taxon>Rhizobium/Agrobacterium group</taxon>
        <taxon>Rhizobium</taxon>
    </lineage>
</organism>
<dbReference type="EMBL" id="SMBI01000023">
    <property type="protein sequence ID" value="TCU14206.1"/>
    <property type="molecule type" value="Genomic_DNA"/>
</dbReference>
<reference evidence="1 2" key="1">
    <citation type="submission" date="2019-03" db="EMBL/GenBank/DDBJ databases">
        <title>Genomic Encyclopedia of Type Strains, Phase IV (KMG-V): Genome sequencing to study the core and pangenomes of soil and plant-associated prokaryotes.</title>
        <authorList>
            <person name="Whitman W."/>
        </authorList>
    </citation>
    <scope>NUCLEOTIDE SEQUENCE [LARGE SCALE GENOMIC DNA]</scope>
    <source>
        <strain evidence="1 2">FB403</strain>
    </source>
</reference>
<comment type="caution">
    <text evidence="1">The sequence shown here is derived from an EMBL/GenBank/DDBJ whole genome shotgun (WGS) entry which is preliminary data.</text>
</comment>
<evidence type="ECO:0000313" key="2">
    <source>
        <dbReference type="Proteomes" id="UP000295021"/>
    </source>
</evidence>
<evidence type="ECO:0000313" key="1">
    <source>
        <dbReference type="EMBL" id="TCU14206.1"/>
    </source>
</evidence>
<sequence>MVVVGCVDRLARLDLGDNCRAKHGDVIEPADIGLGDLWLLVICREDRRTVIPSGIGPLPIELVGSCGTEKQNCSRSP</sequence>